<evidence type="ECO:0000259" key="8">
    <source>
        <dbReference type="PROSITE" id="PS50109"/>
    </source>
</evidence>
<evidence type="ECO:0000313" key="11">
    <source>
        <dbReference type="Proteomes" id="UP000031327"/>
    </source>
</evidence>
<dbReference type="InterPro" id="IPR033414">
    <property type="entry name" value="Sensor_dom"/>
</dbReference>
<name>A0A0C1QJ69_9GAMM</name>
<dbReference type="SMART" id="SM00387">
    <property type="entry name" value="HATPase_c"/>
    <property type="match status" value="1"/>
</dbReference>
<dbReference type="PANTHER" id="PTHR43065">
    <property type="entry name" value="SENSOR HISTIDINE KINASE"/>
    <property type="match status" value="1"/>
</dbReference>
<reference evidence="10 11" key="1">
    <citation type="submission" date="2014-12" db="EMBL/GenBank/DDBJ databases">
        <title>Draft Genome Sequence of Pseudoalteromonas luteoviolacea HI1.</title>
        <authorList>
            <person name="Asahina A.Y."/>
            <person name="Hadfield M.G."/>
        </authorList>
    </citation>
    <scope>NUCLEOTIDE SEQUENCE [LARGE SCALE GENOMIC DNA]</scope>
    <source>
        <strain evidence="10 11">HI1</strain>
    </source>
</reference>
<dbReference type="Pfam" id="PF02518">
    <property type="entry name" value="HATPase_c"/>
    <property type="match status" value="1"/>
</dbReference>
<dbReference type="PROSITE" id="PS50885">
    <property type="entry name" value="HAMP"/>
    <property type="match status" value="1"/>
</dbReference>
<evidence type="ECO:0000313" key="10">
    <source>
        <dbReference type="EMBL" id="KID55147.1"/>
    </source>
</evidence>
<dbReference type="CDD" id="cd06225">
    <property type="entry name" value="HAMP"/>
    <property type="match status" value="1"/>
</dbReference>
<dbReference type="InterPro" id="IPR003594">
    <property type="entry name" value="HATPase_dom"/>
</dbReference>
<keyword evidence="5" id="KW-0808">Transferase</keyword>
<keyword evidence="7" id="KW-0812">Transmembrane</keyword>
<accession>A0A0C1QJ69</accession>
<comment type="caution">
    <text evidence="10">The sequence shown here is derived from an EMBL/GenBank/DDBJ whole genome shotgun (WGS) entry which is preliminary data.</text>
</comment>
<evidence type="ECO:0000256" key="1">
    <source>
        <dbReference type="ARBA" id="ARBA00000085"/>
    </source>
</evidence>
<evidence type="ECO:0000256" key="3">
    <source>
        <dbReference type="ARBA" id="ARBA00012438"/>
    </source>
</evidence>
<sequence length="547" mass="60556">MVKNSISIRLLSIVLSIYLLLTAVVTCVHLYIDFINTKKESQAVLKASESTFGNILASDLWNLDYTQLDITAQSIINLPHIAGIVLQDDKKFILSRGDIPDTAIDTDPQTFYQFPLMMKSGGMENKIGTVKLYADEGYIYDSMQSGIFLLIINALIKTAAIFVLVTIVFRKLLTAPLGKLAFQASKINADDMKSSHINIAQNPNDELGMLQSALNDMMHKTASSFEQLDSLNKNLEKIVDERTLELQQSVDQLHTQQAQLKNEIEVRHQSEAALKTSLDELKKTQNQLIESEKMASLGGLVAGVAHEINTPVGTSLTGVSHFKSTIENLHKKYEQGELEEDDFLKFIKDSTALTNTIEGSLERAANLVRSFKLVAVDQSAEEVREFDIVQYLKDTMTSLNSQLKQSNIAFRIETERAVFLIKNFPGSWAQIFTNLIQNTLIHAYEPQVHGEVVIKFAQDGQDLVVVFSDDGKGMTETAKKKVFDPFYTTNRGNGGSGLGMNIIFNIVTQKMQGVISVDSTPNCGTTFTIKVPINVQPACIGESNGTV</sequence>
<dbReference type="InterPro" id="IPR003661">
    <property type="entry name" value="HisK_dim/P_dom"/>
</dbReference>
<keyword evidence="7" id="KW-1133">Transmembrane helix</keyword>
<dbReference type="Proteomes" id="UP000031327">
    <property type="component" value="Unassembled WGS sequence"/>
</dbReference>
<feature type="domain" description="HAMP" evidence="9">
    <location>
        <begin position="171"/>
        <end position="226"/>
    </location>
</feature>
<proteinExistence type="predicted"/>
<evidence type="ECO:0000256" key="6">
    <source>
        <dbReference type="ARBA" id="ARBA00022777"/>
    </source>
</evidence>
<dbReference type="PROSITE" id="PS50109">
    <property type="entry name" value="HIS_KIN"/>
    <property type="match status" value="1"/>
</dbReference>
<dbReference type="CDD" id="cd00082">
    <property type="entry name" value="HisKA"/>
    <property type="match status" value="1"/>
</dbReference>
<dbReference type="EMBL" id="JWIC01000010">
    <property type="protein sequence ID" value="KID55147.1"/>
    <property type="molecule type" value="Genomic_DNA"/>
</dbReference>
<organism evidence="10 11">
    <name type="scientific">Pseudoalteromonas luteoviolacea</name>
    <dbReference type="NCBI Taxonomy" id="43657"/>
    <lineage>
        <taxon>Bacteria</taxon>
        <taxon>Pseudomonadati</taxon>
        <taxon>Pseudomonadota</taxon>
        <taxon>Gammaproteobacteria</taxon>
        <taxon>Alteromonadales</taxon>
        <taxon>Pseudoalteromonadaceae</taxon>
        <taxon>Pseudoalteromonas</taxon>
    </lineage>
</organism>
<feature type="domain" description="Histidine kinase" evidence="8">
    <location>
        <begin position="303"/>
        <end position="535"/>
    </location>
</feature>
<dbReference type="CDD" id="cd00075">
    <property type="entry name" value="HATPase"/>
    <property type="match status" value="1"/>
</dbReference>
<dbReference type="GO" id="GO:0000155">
    <property type="term" value="F:phosphorelay sensor kinase activity"/>
    <property type="evidence" value="ECO:0007669"/>
    <property type="project" value="InterPro"/>
</dbReference>
<dbReference type="Gene3D" id="1.10.287.130">
    <property type="match status" value="1"/>
</dbReference>
<protein>
    <recommendedName>
        <fullName evidence="3">histidine kinase</fullName>
        <ecNumber evidence="3">2.7.13.3</ecNumber>
    </recommendedName>
</protein>
<dbReference type="Gene3D" id="3.30.565.10">
    <property type="entry name" value="Histidine kinase-like ATPase, C-terminal domain"/>
    <property type="match status" value="1"/>
</dbReference>
<dbReference type="Gene3D" id="6.10.340.10">
    <property type="match status" value="1"/>
</dbReference>
<dbReference type="InterPro" id="IPR036890">
    <property type="entry name" value="HATPase_C_sf"/>
</dbReference>
<evidence type="ECO:0000256" key="2">
    <source>
        <dbReference type="ARBA" id="ARBA00004370"/>
    </source>
</evidence>
<comment type="catalytic activity">
    <reaction evidence="1">
        <text>ATP + protein L-histidine = ADP + protein N-phospho-L-histidine.</text>
        <dbReference type="EC" id="2.7.13.3"/>
    </reaction>
</comment>
<feature type="transmembrane region" description="Helical" evidence="7">
    <location>
        <begin position="147"/>
        <end position="169"/>
    </location>
</feature>
<keyword evidence="7" id="KW-0472">Membrane</keyword>
<evidence type="ECO:0000256" key="7">
    <source>
        <dbReference type="SAM" id="Phobius"/>
    </source>
</evidence>
<dbReference type="Pfam" id="PF17149">
    <property type="entry name" value="CHASE5"/>
    <property type="match status" value="1"/>
</dbReference>
<comment type="subcellular location">
    <subcellularLocation>
        <location evidence="2">Membrane</location>
    </subcellularLocation>
</comment>
<feature type="transmembrane region" description="Helical" evidence="7">
    <location>
        <begin position="6"/>
        <end position="32"/>
    </location>
</feature>
<dbReference type="GO" id="GO:0016020">
    <property type="term" value="C:membrane"/>
    <property type="evidence" value="ECO:0007669"/>
    <property type="project" value="UniProtKB-SubCell"/>
</dbReference>
<evidence type="ECO:0000256" key="4">
    <source>
        <dbReference type="ARBA" id="ARBA00022553"/>
    </source>
</evidence>
<evidence type="ECO:0000256" key="5">
    <source>
        <dbReference type="ARBA" id="ARBA00022679"/>
    </source>
</evidence>
<gene>
    <name evidence="10" type="ORF">JF50_25440</name>
</gene>
<dbReference type="InterPro" id="IPR003660">
    <property type="entry name" value="HAMP_dom"/>
</dbReference>
<dbReference type="InterPro" id="IPR005467">
    <property type="entry name" value="His_kinase_dom"/>
</dbReference>
<dbReference type="EC" id="2.7.13.3" evidence="3"/>
<dbReference type="PANTHER" id="PTHR43065:SF47">
    <property type="match status" value="1"/>
</dbReference>
<dbReference type="AlphaFoldDB" id="A0A0C1QJ69"/>
<dbReference type="InterPro" id="IPR004358">
    <property type="entry name" value="Sig_transdc_His_kin-like_C"/>
</dbReference>
<keyword evidence="4" id="KW-0597">Phosphoprotein</keyword>
<evidence type="ECO:0000259" key="9">
    <source>
        <dbReference type="PROSITE" id="PS50885"/>
    </source>
</evidence>
<keyword evidence="6" id="KW-0418">Kinase</keyword>
<dbReference type="PRINTS" id="PR00344">
    <property type="entry name" value="BCTRLSENSOR"/>
</dbReference>
<dbReference type="SUPFAM" id="SSF55874">
    <property type="entry name" value="ATPase domain of HSP90 chaperone/DNA topoisomerase II/histidine kinase"/>
    <property type="match status" value="1"/>
</dbReference>